<proteinExistence type="predicted"/>
<protein>
    <submittedName>
        <fullName evidence="1">Uncharacterized protein</fullName>
    </submittedName>
</protein>
<reference evidence="1 2" key="1">
    <citation type="submission" date="2023-11" db="EMBL/GenBank/DDBJ databases">
        <authorList>
            <person name="Okamura Y."/>
        </authorList>
    </citation>
    <scope>NUCLEOTIDE SEQUENCE [LARGE SCALE GENOMIC DNA]</scope>
</reference>
<name>A0AAV1JKL4_9NEOP</name>
<comment type="caution">
    <text evidence="1">The sequence shown here is derived from an EMBL/GenBank/DDBJ whole genome shotgun (WGS) entry which is preliminary data.</text>
</comment>
<gene>
    <name evidence="1" type="ORF">LNINA_LOCUS8133</name>
</gene>
<accession>A0AAV1JKL4</accession>
<sequence length="182" mass="21173">MRIGRRSPDRSVPNPTGYLWNASKNNEYLHGKLHNSARTKNSNYPSSINCRASSRAEKLVSFEYKQYKMYAHRRFRAASARSPNLPTLVSRQVVPDATETSVCAASSPRKRRRTGQMFKKSCGCFFFRRWLRVGFLAVRGKWDFRNTKCRRKTITQSMTRLCFAPPTMAECHLEQMFYDVGR</sequence>
<evidence type="ECO:0000313" key="2">
    <source>
        <dbReference type="Proteomes" id="UP001497472"/>
    </source>
</evidence>
<dbReference type="Proteomes" id="UP001497472">
    <property type="component" value="Unassembled WGS sequence"/>
</dbReference>
<dbReference type="EMBL" id="CAVLEF010000011">
    <property type="protein sequence ID" value="CAK1548780.1"/>
    <property type="molecule type" value="Genomic_DNA"/>
</dbReference>
<organism evidence="1 2">
    <name type="scientific">Leptosia nina</name>
    <dbReference type="NCBI Taxonomy" id="320188"/>
    <lineage>
        <taxon>Eukaryota</taxon>
        <taxon>Metazoa</taxon>
        <taxon>Ecdysozoa</taxon>
        <taxon>Arthropoda</taxon>
        <taxon>Hexapoda</taxon>
        <taxon>Insecta</taxon>
        <taxon>Pterygota</taxon>
        <taxon>Neoptera</taxon>
        <taxon>Endopterygota</taxon>
        <taxon>Lepidoptera</taxon>
        <taxon>Glossata</taxon>
        <taxon>Ditrysia</taxon>
        <taxon>Papilionoidea</taxon>
        <taxon>Pieridae</taxon>
        <taxon>Pierinae</taxon>
        <taxon>Leptosia</taxon>
    </lineage>
</organism>
<evidence type="ECO:0000313" key="1">
    <source>
        <dbReference type="EMBL" id="CAK1548780.1"/>
    </source>
</evidence>
<dbReference type="AlphaFoldDB" id="A0AAV1JKL4"/>
<keyword evidence="2" id="KW-1185">Reference proteome</keyword>